<dbReference type="Pfam" id="PF08448">
    <property type="entry name" value="PAS_4"/>
    <property type="match status" value="3"/>
</dbReference>
<dbReference type="InterPro" id="IPR003018">
    <property type="entry name" value="GAF"/>
</dbReference>
<protein>
    <recommendedName>
        <fullName evidence="2">histidine kinase</fullName>
        <ecNumber evidence="2">2.7.13.3</ecNumber>
    </recommendedName>
</protein>
<dbReference type="InterPro" id="IPR001789">
    <property type="entry name" value="Sig_transdc_resp-reg_receiver"/>
</dbReference>
<evidence type="ECO:0000313" key="14">
    <source>
        <dbReference type="Proteomes" id="UP001482513"/>
    </source>
</evidence>
<dbReference type="PROSITE" id="PS50112">
    <property type="entry name" value="PAS"/>
    <property type="match status" value="2"/>
</dbReference>
<dbReference type="InterPro" id="IPR003661">
    <property type="entry name" value="HisK_dim/P_dom"/>
</dbReference>
<dbReference type="Pfam" id="PF13188">
    <property type="entry name" value="PAS_8"/>
    <property type="match status" value="1"/>
</dbReference>
<dbReference type="SUPFAM" id="SSF55785">
    <property type="entry name" value="PYP-like sensor domain (PAS domain)"/>
    <property type="match status" value="4"/>
</dbReference>
<dbReference type="Pfam" id="PF01590">
    <property type="entry name" value="GAF"/>
    <property type="match status" value="1"/>
</dbReference>
<dbReference type="RefSeq" id="WP_348251363.1">
    <property type="nucleotide sequence ID" value="NZ_JAMPKX010000014.1"/>
</dbReference>
<dbReference type="PANTHER" id="PTHR43547">
    <property type="entry name" value="TWO-COMPONENT HISTIDINE KINASE"/>
    <property type="match status" value="1"/>
</dbReference>
<dbReference type="SUPFAM" id="SSF52172">
    <property type="entry name" value="CheY-like"/>
    <property type="match status" value="1"/>
</dbReference>
<dbReference type="InterPro" id="IPR013656">
    <property type="entry name" value="PAS_4"/>
</dbReference>
<dbReference type="InterPro" id="IPR005467">
    <property type="entry name" value="His_kinase_dom"/>
</dbReference>
<dbReference type="PRINTS" id="PR00344">
    <property type="entry name" value="BCTRLSENSOR"/>
</dbReference>
<accession>A0ABV0KAR8</accession>
<dbReference type="InterPro" id="IPR029016">
    <property type="entry name" value="GAF-like_dom_sf"/>
</dbReference>
<comment type="catalytic activity">
    <reaction evidence="1">
        <text>ATP + protein L-histidine = ADP + protein N-phospho-L-histidine.</text>
        <dbReference type="EC" id="2.7.13.3"/>
    </reaction>
</comment>
<keyword evidence="6" id="KW-0902">Two-component regulatory system</keyword>
<evidence type="ECO:0000256" key="1">
    <source>
        <dbReference type="ARBA" id="ARBA00000085"/>
    </source>
</evidence>
<dbReference type="InterPro" id="IPR004358">
    <property type="entry name" value="Sig_transdc_His_kin-like_C"/>
</dbReference>
<dbReference type="PROSITE" id="PS50113">
    <property type="entry name" value="PAC"/>
    <property type="match status" value="3"/>
</dbReference>
<proteinExistence type="predicted"/>
<feature type="domain" description="Histidine kinase" evidence="9">
    <location>
        <begin position="771"/>
        <end position="989"/>
    </location>
</feature>
<dbReference type="InterPro" id="IPR003594">
    <property type="entry name" value="HATPase_dom"/>
</dbReference>
<dbReference type="Gene3D" id="3.30.565.10">
    <property type="entry name" value="Histidine kinase-like ATPase, C-terminal domain"/>
    <property type="match status" value="1"/>
</dbReference>
<evidence type="ECO:0000259" key="9">
    <source>
        <dbReference type="PROSITE" id="PS50109"/>
    </source>
</evidence>
<keyword evidence="3 7" id="KW-0597">Phosphoprotein</keyword>
<dbReference type="Pfam" id="PF00512">
    <property type="entry name" value="HisKA"/>
    <property type="match status" value="1"/>
</dbReference>
<dbReference type="Proteomes" id="UP001482513">
    <property type="component" value="Unassembled WGS sequence"/>
</dbReference>
<feature type="domain" description="PAC" evidence="12">
    <location>
        <begin position="690"/>
        <end position="746"/>
    </location>
</feature>
<evidence type="ECO:0000259" key="12">
    <source>
        <dbReference type="PROSITE" id="PS50113"/>
    </source>
</evidence>
<dbReference type="NCBIfam" id="TIGR00229">
    <property type="entry name" value="sensory_box"/>
    <property type="match status" value="4"/>
</dbReference>
<dbReference type="InterPro" id="IPR000700">
    <property type="entry name" value="PAS-assoc_C"/>
</dbReference>
<organism evidence="13 14">
    <name type="scientific">Leptolyngbya subtilissima DQ-A4</name>
    <dbReference type="NCBI Taxonomy" id="2933933"/>
    <lineage>
        <taxon>Bacteria</taxon>
        <taxon>Bacillati</taxon>
        <taxon>Cyanobacteriota</taxon>
        <taxon>Cyanophyceae</taxon>
        <taxon>Leptolyngbyales</taxon>
        <taxon>Leptolyngbyaceae</taxon>
        <taxon>Leptolyngbya group</taxon>
        <taxon>Leptolyngbya</taxon>
    </lineage>
</organism>
<evidence type="ECO:0000256" key="2">
    <source>
        <dbReference type="ARBA" id="ARBA00012438"/>
    </source>
</evidence>
<dbReference type="InterPro" id="IPR000014">
    <property type="entry name" value="PAS"/>
</dbReference>
<dbReference type="SMART" id="SM00086">
    <property type="entry name" value="PAC"/>
    <property type="match status" value="3"/>
</dbReference>
<feature type="modified residue" description="4-aspartylphosphate" evidence="7">
    <location>
        <position position="1062"/>
    </location>
</feature>
<dbReference type="CDD" id="cd16922">
    <property type="entry name" value="HATPase_EvgS-ArcB-TorS-like"/>
    <property type="match status" value="1"/>
</dbReference>
<comment type="caution">
    <text evidence="13">The sequence shown here is derived from an EMBL/GenBank/DDBJ whole genome shotgun (WGS) entry which is preliminary data.</text>
</comment>
<dbReference type="EMBL" id="JAMPKX010000014">
    <property type="protein sequence ID" value="MEP0949655.1"/>
    <property type="molecule type" value="Genomic_DNA"/>
</dbReference>
<feature type="domain" description="PAC" evidence="12">
    <location>
        <begin position="444"/>
        <end position="496"/>
    </location>
</feature>
<keyword evidence="4" id="KW-0808">Transferase</keyword>
<evidence type="ECO:0000256" key="7">
    <source>
        <dbReference type="PROSITE-ProRule" id="PRU00169"/>
    </source>
</evidence>
<dbReference type="SUPFAM" id="SSF55781">
    <property type="entry name" value="GAF domain-like"/>
    <property type="match status" value="1"/>
</dbReference>
<dbReference type="SMART" id="SM00448">
    <property type="entry name" value="REC"/>
    <property type="match status" value="1"/>
</dbReference>
<dbReference type="PANTHER" id="PTHR43547:SF2">
    <property type="entry name" value="HYBRID SIGNAL TRANSDUCTION HISTIDINE KINASE C"/>
    <property type="match status" value="1"/>
</dbReference>
<dbReference type="SUPFAM" id="SSF55874">
    <property type="entry name" value="ATPase domain of HSP90 chaperone/DNA topoisomerase II/histidine kinase"/>
    <property type="match status" value="1"/>
</dbReference>
<evidence type="ECO:0000256" key="6">
    <source>
        <dbReference type="ARBA" id="ARBA00023012"/>
    </source>
</evidence>
<dbReference type="CDD" id="cd17580">
    <property type="entry name" value="REC_2_DhkD-like"/>
    <property type="match status" value="1"/>
</dbReference>
<dbReference type="SMART" id="SM00065">
    <property type="entry name" value="GAF"/>
    <property type="match status" value="1"/>
</dbReference>
<dbReference type="InterPro" id="IPR036890">
    <property type="entry name" value="HATPase_C_sf"/>
</dbReference>
<sequence>MPDKLFGSGGEIETLLRSHDWSQTPLGAVETWSDDLKTAAQILLTELEQVQSAPERSQDHALHQANQLNAFRVKLAEALRPITDASEIQAIAARILGESLGATRVIYIEVVSEGEEVVVRCNYTNGVASLSGRYRLEDYQRNLTADHEAGRTQVVTDIPNDSTYTDAQKKKYREIDIAAHIDVPLIKKGQFVALLAAQQSTPRQWTETEVKLVEETAEQTWAATERAYAEAALRESEAKYRTLFESIDEGFCIVEVLFDENDTPVDYRILEVNPVFEQQTGLRQAVGKTARQLVSDPEYFWIETYGRVALTGEPIRFENHSAPMNRWFDVYACRTGQPEDRKVAIVFKDISDRKQIDEALRQTSADLEREVRKFDATLSTLTDFVFSFDLDGRFLYANQVLLDLWGVTAAEAIGKTMAELNYPAAVEQQALDDMRRVFETGDTVKNEITHTNPAGTEGYFEYIFSPVFAADGTVESVVGSARDISERKQAELEIQKFVSLADNSGVFIGMYDMNFVPFYVNPAGQQLAGLDDVQQYIETSVRDFFFPEDQDFIINEFLPHVLQEGQAEVEIRFRHFKTGEALWMIYNVFHIKDEHNQPIGLATVSRDITDRKQAEAALQESEELKQRILESSQDCIKVLTLEGRLVYLNTGGFNLLEIDDPASVLNAKWLDFWQDEDRQNAEAAFIAAKAGNAAQLQGCCPTAKGNLKWWDAIVTPIQDASGKVAQLLAISRDITRQKQAESKQEQLLKREQAAREEAERANRIKDEFLAVLSHELRSPLNPILGWTQLLKTGRFDQARQAEALATIERNAKLQSQLIEDLLDISRIMQGKLTLNPTHASLTFVISAAVETVRLAAEAKNIEIALDLDTQVAPIFGDAARLQQVVWNLLTNAVKFTPKGGQVTVELRQVEQLARIRVIDTGIGIKAQFIPYVFEYFRQEDGSTTRKFGGLGLGLAIVRQIVELHGGTVAVESDGEQQGATFIVQLPVLKRPTPVLSESTQPQLNSETLLDNVQILLVDDDADTREFQAFLLEQYGARVTAVPSGLEALQALERLVPDVIVSDIGMPEMDGYGLMQQIRSRPPAQGGTVPAIALTAYAAEIDQKRALEVGFQTHLTKPLEPERFVGEIVTLLQLN</sequence>
<feature type="coiled-coil region" evidence="8">
    <location>
        <begin position="737"/>
        <end position="764"/>
    </location>
</feature>
<dbReference type="InterPro" id="IPR036097">
    <property type="entry name" value="HisK_dim/P_sf"/>
</dbReference>
<dbReference type="SMART" id="SM00388">
    <property type="entry name" value="HisKA"/>
    <property type="match status" value="1"/>
</dbReference>
<dbReference type="InterPro" id="IPR011006">
    <property type="entry name" value="CheY-like_superfamily"/>
</dbReference>
<evidence type="ECO:0000259" key="10">
    <source>
        <dbReference type="PROSITE" id="PS50110"/>
    </source>
</evidence>
<dbReference type="SUPFAM" id="SSF47384">
    <property type="entry name" value="Homodimeric domain of signal transducing histidine kinase"/>
    <property type="match status" value="1"/>
</dbReference>
<keyword evidence="8" id="KW-0175">Coiled coil</keyword>
<keyword evidence="14" id="KW-1185">Reference proteome</keyword>
<evidence type="ECO:0000256" key="8">
    <source>
        <dbReference type="SAM" id="Coils"/>
    </source>
</evidence>
<feature type="domain" description="PAC" evidence="12">
    <location>
        <begin position="567"/>
        <end position="620"/>
    </location>
</feature>
<reference evidence="13 14" key="1">
    <citation type="submission" date="2022-04" db="EMBL/GenBank/DDBJ databases">
        <title>Positive selection, recombination, and allopatry shape intraspecific diversity of widespread and dominant cyanobacteria.</title>
        <authorList>
            <person name="Wei J."/>
            <person name="Shu W."/>
            <person name="Hu C."/>
        </authorList>
    </citation>
    <scope>NUCLEOTIDE SEQUENCE [LARGE SCALE GENOMIC DNA]</scope>
    <source>
        <strain evidence="13 14">DQ-A4</strain>
    </source>
</reference>
<evidence type="ECO:0000256" key="3">
    <source>
        <dbReference type="ARBA" id="ARBA00022553"/>
    </source>
</evidence>
<dbReference type="Gene3D" id="3.30.450.20">
    <property type="entry name" value="PAS domain"/>
    <property type="match status" value="4"/>
</dbReference>
<evidence type="ECO:0000313" key="13">
    <source>
        <dbReference type="EMBL" id="MEP0949655.1"/>
    </source>
</evidence>
<evidence type="ECO:0000256" key="4">
    <source>
        <dbReference type="ARBA" id="ARBA00022679"/>
    </source>
</evidence>
<dbReference type="PROSITE" id="PS50110">
    <property type="entry name" value="RESPONSE_REGULATORY"/>
    <property type="match status" value="1"/>
</dbReference>
<dbReference type="Pfam" id="PF02518">
    <property type="entry name" value="HATPase_c"/>
    <property type="match status" value="1"/>
</dbReference>
<dbReference type="Gene3D" id="1.10.287.130">
    <property type="match status" value="1"/>
</dbReference>
<dbReference type="Pfam" id="PF00072">
    <property type="entry name" value="Response_reg"/>
    <property type="match status" value="1"/>
</dbReference>
<dbReference type="EC" id="2.7.13.3" evidence="2"/>
<dbReference type="InterPro" id="IPR001610">
    <property type="entry name" value="PAC"/>
</dbReference>
<dbReference type="Gene3D" id="3.30.450.40">
    <property type="match status" value="1"/>
</dbReference>
<dbReference type="Gene3D" id="3.40.50.2300">
    <property type="match status" value="1"/>
</dbReference>
<keyword evidence="5" id="KW-0418">Kinase</keyword>
<feature type="domain" description="PAS" evidence="11">
    <location>
        <begin position="370"/>
        <end position="441"/>
    </location>
</feature>
<feature type="domain" description="PAS" evidence="11">
    <location>
        <begin position="493"/>
        <end position="565"/>
    </location>
</feature>
<dbReference type="SMART" id="SM00091">
    <property type="entry name" value="PAS"/>
    <property type="match status" value="4"/>
</dbReference>
<gene>
    <name evidence="13" type="ORF">NC992_22445</name>
</gene>
<evidence type="ECO:0000259" key="11">
    <source>
        <dbReference type="PROSITE" id="PS50112"/>
    </source>
</evidence>
<dbReference type="CDD" id="cd00082">
    <property type="entry name" value="HisKA"/>
    <property type="match status" value="1"/>
</dbReference>
<name>A0ABV0KAR8_9CYAN</name>
<dbReference type="SMART" id="SM00387">
    <property type="entry name" value="HATPase_c"/>
    <property type="match status" value="1"/>
</dbReference>
<dbReference type="InterPro" id="IPR035965">
    <property type="entry name" value="PAS-like_dom_sf"/>
</dbReference>
<feature type="domain" description="Response regulatory" evidence="10">
    <location>
        <begin position="1013"/>
        <end position="1131"/>
    </location>
</feature>
<evidence type="ECO:0000256" key="5">
    <source>
        <dbReference type="ARBA" id="ARBA00022777"/>
    </source>
</evidence>
<dbReference type="PROSITE" id="PS50109">
    <property type="entry name" value="HIS_KIN"/>
    <property type="match status" value="1"/>
</dbReference>
<dbReference type="CDD" id="cd00130">
    <property type="entry name" value="PAS"/>
    <property type="match status" value="2"/>
</dbReference>